<protein>
    <recommendedName>
        <fullName evidence="1">LPP20 lipofamily protein C-terminal domain-containing protein</fullName>
    </recommendedName>
</protein>
<dbReference type="EMBL" id="AUSI01000059">
    <property type="protein sequence ID" value="EQK94069.1"/>
    <property type="molecule type" value="Genomic_DNA"/>
</dbReference>
<dbReference type="InterPro" id="IPR054163">
    <property type="entry name" value="HP1454-like_C"/>
</dbReference>
<name>A0AB33Z4U9_HELPX</name>
<organism evidence="2 3">
    <name type="scientific">Helicobacter pylori UM037</name>
    <dbReference type="NCBI Taxonomy" id="1321939"/>
    <lineage>
        <taxon>Bacteria</taxon>
        <taxon>Pseudomonadati</taxon>
        <taxon>Campylobacterota</taxon>
        <taxon>Epsilonproteobacteria</taxon>
        <taxon>Campylobacterales</taxon>
        <taxon>Helicobacteraceae</taxon>
        <taxon>Helicobacter</taxon>
    </lineage>
</organism>
<feature type="domain" description="LPP20 lipofamily protein C-terminal" evidence="1">
    <location>
        <begin position="2"/>
        <end position="25"/>
    </location>
</feature>
<comment type="caution">
    <text evidence="2">The sequence shown here is derived from an EMBL/GenBank/DDBJ whole genome shotgun (WGS) entry which is preliminary data.</text>
</comment>
<reference evidence="2 3" key="1">
    <citation type="journal article" date="2013" name="Genome Announc.">
        <title>Multiple genome sequences of Helicobacter pylori strains of diverse disease and antibiotic resistance backgrounds from Malaysia.</title>
        <authorList>
            <person name="Rehvathy V."/>
            <person name="Tan M.H."/>
            <person name="Gunaletchumy S.P."/>
            <person name="Teh X."/>
            <person name="Wang S."/>
            <person name="Baybayan P."/>
            <person name="Singh S."/>
            <person name="Ashby M."/>
            <person name="Kaakoush N.O."/>
            <person name="Mitchell H.M."/>
            <person name="Croft L.J."/>
            <person name="Goh K.L."/>
            <person name="Loke M.F."/>
            <person name="Vadivelu J."/>
        </authorList>
    </citation>
    <scope>NUCLEOTIDE SEQUENCE [LARGE SCALE GENOMIC DNA]</scope>
    <source>
        <strain evidence="2 3">UM037</strain>
    </source>
</reference>
<dbReference type="Proteomes" id="UP000015893">
    <property type="component" value="Unassembled WGS sequence"/>
</dbReference>
<accession>A0AB33Z4U9</accession>
<evidence type="ECO:0000313" key="2">
    <source>
        <dbReference type="EMBL" id="EQK94069.1"/>
    </source>
</evidence>
<sequence>MNRSLEVDEKNKNFAITRLQSLLYKELKDYANKEGQGNTGL</sequence>
<proteinExistence type="predicted"/>
<evidence type="ECO:0000259" key="1">
    <source>
        <dbReference type="Pfam" id="PF22017"/>
    </source>
</evidence>
<dbReference type="Pfam" id="PF22017">
    <property type="entry name" value="HP1454-like_C"/>
    <property type="match status" value="1"/>
</dbReference>
<evidence type="ECO:0000313" key="3">
    <source>
        <dbReference type="Proteomes" id="UP000015893"/>
    </source>
</evidence>
<gene>
    <name evidence="2" type="ORF">N198_02390</name>
</gene>
<dbReference type="AlphaFoldDB" id="A0AB33Z4U9"/>